<dbReference type="PANTHER" id="PTHR31973">
    <property type="entry name" value="POLYPROTEIN, PUTATIVE-RELATED"/>
    <property type="match status" value="1"/>
</dbReference>
<accession>A0A6L2MHN2</accession>
<comment type="caution">
    <text evidence="1">The sequence shown here is derived from an EMBL/GenBank/DDBJ whole genome shotgun (WGS) entry which is preliminary data.</text>
</comment>
<dbReference type="EMBL" id="BKCJ010006693">
    <property type="protein sequence ID" value="GEU73463.1"/>
    <property type="molecule type" value="Genomic_DNA"/>
</dbReference>
<proteinExistence type="predicted"/>
<evidence type="ECO:0000313" key="1">
    <source>
        <dbReference type="EMBL" id="GEU73463.1"/>
    </source>
</evidence>
<dbReference type="AlphaFoldDB" id="A0A6L2MHN2"/>
<name>A0A6L2MHN2_TANCI</name>
<reference evidence="1" key="1">
    <citation type="journal article" date="2019" name="Sci. Rep.">
        <title>Draft genome of Tanacetum cinerariifolium, the natural source of mosquito coil.</title>
        <authorList>
            <person name="Yamashiro T."/>
            <person name="Shiraishi A."/>
            <person name="Satake H."/>
            <person name="Nakayama K."/>
        </authorList>
    </citation>
    <scope>NUCLEOTIDE SEQUENCE</scope>
</reference>
<sequence length="201" mass="23161">MPTKAIQDQMQKQFHMGVSIHKAFREKAKAKTAIKGDAEVQYALLRDYVLELQKCNPNTTVKLYYFRKGDPESTTRLFRRIYVCLGALKEGFKAGGRELLRLDRAFMKGRAHCDLLINSICEVFNRQLLEAKDSPIISTLEYTREYLMKKIVIMQKVIEKGQGPLTPAAIIIFNKIKEASVNYIVDWIMLDLYQVKGHRGD</sequence>
<protein>
    <submittedName>
        <fullName evidence="1">Transposase, MuDR, MULE transposase domain protein</fullName>
    </submittedName>
</protein>
<gene>
    <name evidence="1" type="ORF">Tci_045441</name>
</gene>
<dbReference type="PANTHER" id="PTHR31973:SF190">
    <property type="entry name" value="MULE TRANSPOSASE DOMAIN-CONTAINING PROTEIN"/>
    <property type="match status" value="1"/>
</dbReference>
<organism evidence="1">
    <name type="scientific">Tanacetum cinerariifolium</name>
    <name type="common">Dalmatian daisy</name>
    <name type="synonym">Chrysanthemum cinerariifolium</name>
    <dbReference type="NCBI Taxonomy" id="118510"/>
    <lineage>
        <taxon>Eukaryota</taxon>
        <taxon>Viridiplantae</taxon>
        <taxon>Streptophyta</taxon>
        <taxon>Embryophyta</taxon>
        <taxon>Tracheophyta</taxon>
        <taxon>Spermatophyta</taxon>
        <taxon>Magnoliopsida</taxon>
        <taxon>eudicotyledons</taxon>
        <taxon>Gunneridae</taxon>
        <taxon>Pentapetalae</taxon>
        <taxon>asterids</taxon>
        <taxon>campanulids</taxon>
        <taxon>Asterales</taxon>
        <taxon>Asteraceae</taxon>
        <taxon>Asteroideae</taxon>
        <taxon>Anthemideae</taxon>
        <taxon>Anthemidinae</taxon>
        <taxon>Tanacetum</taxon>
    </lineage>
</organism>